<dbReference type="InParanoid" id="A0A067N4R2"/>
<keyword evidence="2" id="KW-1185">Reference proteome</keyword>
<dbReference type="EMBL" id="KL198016">
    <property type="protein sequence ID" value="KDQ21955.1"/>
    <property type="molecule type" value="Genomic_DNA"/>
</dbReference>
<gene>
    <name evidence="1" type="ORF">BOTBODRAFT_141966</name>
</gene>
<protein>
    <submittedName>
        <fullName evidence="1">Uncharacterized protein</fullName>
    </submittedName>
</protein>
<dbReference type="Proteomes" id="UP000027195">
    <property type="component" value="Unassembled WGS sequence"/>
</dbReference>
<dbReference type="OrthoDB" id="5362978at2759"/>
<dbReference type="HOGENOM" id="CLU_085786_3_1_1"/>
<evidence type="ECO:0000313" key="1">
    <source>
        <dbReference type="EMBL" id="KDQ21955.1"/>
    </source>
</evidence>
<proteinExistence type="predicted"/>
<name>A0A067N4R2_BOTB1</name>
<reference evidence="2" key="1">
    <citation type="journal article" date="2014" name="Proc. Natl. Acad. Sci. U.S.A.">
        <title>Extensive sampling of basidiomycete genomes demonstrates inadequacy of the white-rot/brown-rot paradigm for wood decay fungi.</title>
        <authorList>
            <person name="Riley R."/>
            <person name="Salamov A.A."/>
            <person name="Brown D.W."/>
            <person name="Nagy L.G."/>
            <person name="Floudas D."/>
            <person name="Held B.W."/>
            <person name="Levasseur A."/>
            <person name="Lombard V."/>
            <person name="Morin E."/>
            <person name="Otillar R."/>
            <person name="Lindquist E.A."/>
            <person name="Sun H."/>
            <person name="LaButti K.M."/>
            <person name="Schmutz J."/>
            <person name="Jabbour D."/>
            <person name="Luo H."/>
            <person name="Baker S.E."/>
            <person name="Pisabarro A.G."/>
            <person name="Walton J.D."/>
            <person name="Blanchette R.A."/>
            <person name="Henrissat B."/>
            <person name="Martin F."/>
            <person name="Cullen D."/>
            <person name="Hibbett D.S."/>
            <person name="Grigoriev I.V."/>
        </authorList>
    </citation>
    <scope>NUCLEOTIDE SEQUENCE [LARGE SCALE GENOMIC DNA]</scope>
    <source>
        <strain evidence="2">FD-172 SS1</strain>
    </source>
</reference>
<sequence>MWPEKVLRQFATIPQSSSESDYQGPYNKLLYTLFFADSDFVAVFRIPTSYDFIAMFEIWPVNRPVFILELKPLSHLTVPSKPRAADKQIRTRLSDQNELYCTWGRWAVDILEPAGERRFPKMFQATKGKCAALDG</sequence>
<accession>A0A067N4R2</accession>
<organism evidence="1 2">
    <name type="scientific">Botryobasidium botryosum (strain FD-172 SS1)</name>
    <dbReference type="NCBI Taxonomy" id="930990"/>
    <lineage>
        <taxon>Eukaryota</taxon>
        <taxon>Fungi</taxon>
        <taxon>Dikarya</taxon>
        <taxon>Basidiomycota</taxon>
        <taxon>Agaricomycotina</taxon>
        <taxon>Agaricomycetes</taxon>
        <taxon>Cantharellales</taxon>
        <taxon>Botryobasidiaceae</taxon>
        <taxon>Botryobasidium</taxon>
    </lineage>
</organism>
<dbReference type="AlphaFoldDB" id="A0A067N4R2"/>
<evidence type="ECO:0000313" key="2">
    <source>
        <dbReference type="Proteomes" id="UP000027195"/>
    </source>
</evidence>